<dbReference type="Pfam" id="PF02551">
    <property type="entry name" value="Acyl_CoA_thio"/>
    <property type="match status" value="1"/>
</dbReference>
<dbReference type="InterPro" id="IPR049449">
    <property type="entry name" value="TesB_ACOT8-like_N"/>
</dbReference>
<sequence length="329" mass="35993">MVDDAHGTTRHEPVDPDPAARPGTGDRAGAGDRAGVIAGFVDLLRLDEIDLNLFRGWCHAGAPLRAFGGQVAAQGLVAAGRTVEPDRPVHSLHSYFMRPGDPRLPLVYEVERLRDGHSYTTRRVTAIQRGEAVFTLSASFKKPETGPDRQRVMPRLPDPERLPDPYADWAEAGGADPENYWASTGRLTLQMRVVPPGSEGLPGRTAGVEEQFVWLKSASALPDGDPLLHVCALAYLSDLTLASTAALHLQLPRSQRTGPPVISLASLDHAMWFHRPFRADEWLLFAQRSPTSSDGRGLAHGEFYTRDGLLVASVVQEALIREKRRPRGN</sequence>
<dbReference type="InterPro" id="IPR003703">
    <property type="entry name" value="Acyl_CoA_thio"/>
</dbReference>
<feature type="domain" description="Acyl-CoA thioesterase 2 C-terminal" evidence="4">
    <location>
        <begin position="202"/>
        <end position="317"/>
    </location>
</feature>
<proteinExistence type="inferred from homology"/>
<keyword evidence="7" id="KW-1185">Reference proteome</keyword>
<keyword evidence="2" id="KW-0378">Hydrolase</keyword>
<name>A0ABV6W0D2_9ACTN</name>
<evidence type="ECO:0000259" key="5">
    <source>
        <dbReference type="Pfam" id="PF13622"/>
    </source>
</evidence>
<comment type="similarity">
    <text evidence="1">Belongs to the C/M/P thioester hydrolase family.</text>
</comment>
<dbReference type="SUPFAM" id="SSF54637">
    <property type="entry name" value="Thioesterase/thiol ester dehydrase-isomerase"/>
    <property type="match status" value="2"/>
</dbReference>
<evidence type="ECO:0000256" key="3">
    <source>
        <dbReference type="SAM" id="MobiDB-lite"/>
    </source>
</evidence>
<feature type="compositionally biased region" description="Low complexity" evidence="3">
    <location>
        <begin position="20"/>
        <end position="30"/>
    </location>
</feature>
<evidence type="ECO:0000313" key="6">
    <source>
        <dbReference type="EMBL" id="MFC1419450.1"/>
    </source>
</evidence>
<comment type="caution">
    <text evidence="6">The sequence shown here is derived from an EMBL/GenBank/DDBJ whole genome shotgun (WGS) entry which is preliminary data.</text>
</comment>
<dbReference type="PANTHER" id="PTHR11066">
    <property type="entry name" value="ACYL-COA THIOESTERASE"/>
    <property type="match status" value="1"/>
</dbReference>
<feature type="region of interest" description="Disordered" evidence="3">
    <location>
        <begin position="142"/>
        <end position="161"/>
    </location>
</feature>
<accession>A0ABV6W0D2</accession>
<reference evidence="6 7" key="1">
    <citation type="submission" date="2024-09" db="EMBL/GenBank/DDBJ databases">
        <authorList>
            <person name="Lee S.D."/>
        </authorList>
    </citation>
    <scope>NUCLEOTIDE SEQUENCE [LARGE SCALE GENOMIC DNA]</scope>
    <source>
        <strain evidence="6 7">N8-3</strain>
    </source>
</reference>
<dbReference type="InterPro" id="IPR042171">
    <property type="entry name" value="Acyl-CoA_hotdog"/>
</dbReference>
<evidence type="ECO:0000256" key="2">
    <source>
        <dbReference type="ARBA" id="ARBA00022801"/>
    </source>
</evidence>
<evidence type="ECO:0000259" key="4">
    <source>
        <dbReference type="Pfam" id="PF02551"/>
    </source>
</evidence>
<feature type="compositionally biased region" description="Basic and acidic residues" evidence="3">
    <location>
        <begin position="1"/>
        <end position="14"/>
    </location>
</feature>
<dbReference type="EMBL" id="JBHFAB010000018">
    <property type="protein sequence ID" value="MFC1419450.1"/>
    <property type="molecule type" value="Genomic_DNA"/>
</dbReference>
<dbReference type="CDD" id="cd03445">
    <property type="entry name" value="Thioesterase_II_repeat2"/>
    <property type="match status" value="1"/>
</dbReference>
<evidence type="ECO:0000256" key="1">
    <source>
        <dbReference type="ARBA" id="ARBA00006538"/>
    </source>
</evidence>
<dbReference type="Proteomes" id="UP001592531">
    <property type="component" value="Unassembled WGS sequence"/>
</dbReference>
<dbReference type="RefSeq" id="WP_380538776.1">
    <property type="nucleotide sequence ID" value="NZ_JBHFAB010000018.1"/>
</dbReference>
<dbReference type="InterPro" id="IPR029069">
    <property type="entry name" value="HotDog_dom_sf"/>
</dbReference>
<dbReference type="Pfam" id="PF13622">
    <property type="entry name" value="4HBT_3"/>
    <property type="match status" value="1"/>
</dbReference>
<gene>
    <name evidence="6" type="ORF">ACEZDE_22860</name>
</gene>
<dbReference type="PANTHER" id="PTHR11066:SF34">
    <property type="entry name" value="ACYL-COENZYME A THIOESTERASE 8"/>
    <property type="match status" value="1"/>
</dbReference>
<organism evidence="6 7">
    <name type="scientific">Streptacidiphilus cavernicola</name>
    <dbReference type="NCBI Taxonomy" id="3342716"/>
    <lineage>
        <taxon>Bacteria</taxon>
        <taxon>Bacillati</taxon>
        <taxon>Actinomycetota</taxon>
        <taxon>Actinomycetes</taxon>
        <taxon>Kitasatosporales</taxon>
        <taxon>Streptomycetaceae</taxon>
        <taxon>Streptacidiphilus</taxon>
    </lineage>
</organism>
<feature type="domain" description="Acyl-CoA thioesterase-like N-terminal HotDog" evidence="5">
    <location>
        <begin position="62"/>
        <end position="140"/>
    </location>
</feature>
<protein>
    <submittedName>
        <fullName evidence="6">Acyl-CoA thioesterase</fullName>
    </submittedName>
</protein>
<dbReference type="CDD" id="cd03444">
    <property type="entry name" value="Thioesterase_II_repeat1"/>
    <property type="match status" value="1"/>
</dbReference>
<dbReference type="InterPro" id="IPR025652">
    <property type="entry name" value="TesB_C"/>
</dbReference>
<evidence type="ECO:0000313" key="7">
    <source>
        <dbReference type="Proteomes" id="UP001592531"/>
    </source>
</evidence>
<dbReference type="Gene3D" id="2.40.160.210">
    <property type="entry name" value="Acyl-CoA thioesterase, double hotdog domain"/>
    <property type="match status" value="1"/>
</dbReference>
<feature type="region of interest" description="Disordered" evidence="3">
    <location>
        <begin position="1"/>
        <end position="30"/>
    </location>
</feature>